<gene>
    <name evidence="5" type="ORF">GSONMT00038498001</name>
</gene>
<protein>
    <recommendedName>
        <fullName evidence="4">Tektin</fullName>
    </recommendedName>
</protein>
<dbReference type="InterPro" id="IPR048256">
    <property type="entry name" value="Tektin-like"/>
</dbReference>
<dbReference type="GO" id="GO:0005930">
    <property type="term" value="C:axoneme"/>
    <property type="evidence" value="ECO:0007669"/>
    <property type="project" value="UniProtKB-SubCell"/>
</dbReference>
<dbReference type="PANTHER" id="PTHR19960">
    <property type="entry name" value="TEKTIN"/>
    <property type="match status" value="1"/>
</dbReference>
<sequence>SKTLDTETEAGTLRTQAEGTRHLGEKLQHIHFWKSELQRHIKKLVAETDLLLGQKRRLLNALDATEIPFAIATDNLTCRERRPRDGCVCVPQEVELIRSIQALLKRTLSQAVNQIK</sequence>
<dbReference type="GO" id="GO:0060294">
    <property type="term" value="P:cilium movement involved in cell motility"/>
    <property type="evidence" value="ECO:0007669"/>
    <property type="project" value="UniProtKB-UniRule"/>
</dbReference>
<name>A0A060ZIJ7_ONCMY</name>
<dbReference type="PANTHER" id="PTHR19960:SF12">
    <property type="entry name" value="TEKTIN-4"/>
    <property type="match status" value="1"/>
</dbReference>
<dbReference type="Pfam" id="PF03148">
    <property type="entry name" value="Tektin"/>
    <property type="match status" value="1"/>
</dbReference>
<dbReference type="PaxDb" id="8022-A0A060ZIJ7"/>
<reference evidence="5" key="1">
    <citation type="journal article" date="2014" name="Nat. Commun.">
        <title>The rainbow trout genome provides novel insights into evolution after whole-genome duplication in vertebrates.</title>
        <authorList>
            <person name="Berthelot C."/>
            <person name="Brunet F."/>
            <person name="Chalopin D."/>
            <person name="Juanchich A."/>
            <person name="Bernard M."/>
            <person name="Noel B."/>
            <person name="Bento P."/>
            <person name="Da Silva C."/>
            <person name="Labadie K."/>
            <person name="Alberti A."/>
            <person name="Aury J.M."/>
            <person name="Louis A."/>
            <person name="Dehais P."/>
            <person name="Bardou P."/>
            <person name="Montfort J."/>
            <person name="Klopp C."/>
            <person name="Cabau C."/>
            <person name="Gaspin C."/>
            <person name="Thorgaard G.H."/>
            <person name="Boussaha M."/>
            <person name="Quillet E."/>
            <person name="Guyomard R."/>
            <person name="Galiana D."/>
            <person name="Bobe J."/>
            <person name="Volff J.N."/>
            <person name="Genet C."/>
            <person name="Wincker P."/>
            <person name="Jaillon O."/>
            <person name="Roest Crollius H."/>
            <person name="Guiguen Y."/>
        </authorList>
    </citation>
    <scope>NUCLEOTIDE SEQUENCE [LARGE SCALE GENOMIC DNA]</scope>
</reference>
<proteinExistence type="inferred from homology"/>
<dbReference type="STRING" id="8022.A0A060ZIJ7"/>
<dbReference type="EMBL" id="FR963350">
    <property type="protein sequence ID" value="CDR00990.1"/>
    <property type="molecule type" value="Genomic_DNA"/>
</dbReference>
<dbReference type="InterPro" id="IPR000435">
    <property type="entry name" value="Tektins"/>
</dbReference>
<comment type="subcellular location">
    <subcellularLocation>
        <location evidence="4">Cytoplasm</location>
        <location evidence="4">Cytoskeleton</location>
        <location evidence="4">Cilium axoneme</location>
    </subcellularLocation>
</comment>
<organism evidence="5 6">
    <name type="scientific">Oncorhynchus mykiss</name>
    <name type="common">Rainbow trout</name>
    <name type="synonym">Salmo gairdneri</name>
    <dbReference type="NCBI Taxonomy" id="8022"/>
    <lineage>
        <taxon>Eukaryota</taxon>
        <taxon>Metazoa</taxon>
        <taxon>Chordata</taxon>
        <taxon>Craniata</taxon>
        <taxon>Vertebrata</taxon>
        <taxon>Euteleostomi</taxon>
        <taxon>Actinopterygii</taxon>
        <taxon>Neopterygii</taxon>
        <taxon>Teleostei</taxon>
        <taxon>Protacanthopterygii</taxon>
        <taxon>Salmoniformes</taxon>
        <taxon>Salmonidae</taxon>
        <taxon>Salmoninae</taxon>
        <taxon>Oncorhynchus</taxon>
    </lineage>
</organism>
<evidence type="ECO:0000256" key="3">
    <source>
        <dbReference type="ARBA" id="ARBA00023054"/>
    </source>
</evidence>
<keyword evidence="3" id="KW-0175">Coiled coil</keyword>
<evidence type="ECO:0000313" key="6">
    <source>
        <dbReference type="Proteomes" id="UP000193380"/>
    </source>
</evidence>
<accession>A0A060ZIJ7</accession>
<keyword evidence="2" id="KW-0963">Cytoplasm</keyword>
<dbReference type="GO" id="GO:0005634">
    <property type="term" value="C:nucleus"/>
    <property type="evidence" value="ECO:0007669"/>
    <property type="project" value="TreeGrafter"/>
</dbReference>
<dbReference type="AlphaFoldDB" id="A0A060ZIJ7"/>
<keyword evidence="4" id="KW-0282">Flagellum</keyword>
<dbReference type="GO" id="GO:0036126">
    <property type="term" value="C:sperm flagellum"/>
    <property type="evidence" value="ECO:0007669"/>
    <property type="project" value="TreeGrafter"/>
</dbReference>
<reference evidence="5" key="2">
    <citation type="submission" date="2014-03" db="EMBL/GenBank/DDBJ databases">
        <authorList>
            <person name="Genoscope - CEA"/>
        </authorList>
    </citation>
    <scope>NUCLEOTIDE SEQUENCE</scope>
</reference>
<evidence type="ECO:0000313" key="5">
    <source>
        <dbReference type="EMBL" id="CDR00990.1"/>
    </source>
</evidence>
<feature type="non-terminal residue" evidence="5">
    <location>
        <position position="1"/>
    </location>
</feature>
<keyword evidence="4" id="KW-0966">Cell projection</keyword>
<evidence type="ECO:0000256" key="2">
    <source>
        <dbReference type="ARBA" id="ARBA00022490"/>
    </source>
</evidence>
<evidence type="ECO:0000256" key="4">
    <source>
        <dbReference type="RuleBase" id="RU367040"/>
    </source>
</evidence>
<dbReference type="GO" id="GO:0060271">
    <property type="term" value="P:cilium assembly"/>
    <property type="evidence" value="ECO:0007669"/>
    <property type="project" value="UniProtKB-UniRule"/>
</dbReference>
<dbReference type="GO" id="GO:0015630">
    <property type="term" value="C:microtubule cytoskeleton"/>
    <property type="evidence" value="ECO:0007669"/>
    <property type="project" value="UniProtKB-UniRule"/>
</dbReference>
<dbReference type="Proteomes" id="UP000193380">
    <property type="component" value="Unassembled WGS sequence"/>
</dbReference>
<evidence type="ECO:0000256" key="1">
    <source>
        <dbReference type="ARBA" id="ARBA00007209"/>
    </source>
</evidence>
<comment type="similarity">
    <text evidence="1 4">Belongs to the tektin family.</text>
</comment>
<keyword evidence="4" id="KW-0969">Cilium</keyword>